<dbReference type="InterPro" id="IPR011010">
    <property type="entry name" value="DNA_brk_join_enz"/>
</dbReference>
<dbReference type="SUPFAM" id="SSF56349">
    <property type="entry name" value="DNA breaking-rejoining enzymes"/>
    <property type="match status" value="1"/>
</dbReference>
<sequence>MAHAWADSTLETYGAGLLAFHIFCDKYQILEESRTPANTDLMLSFVSTLAGIYSGLAIRNYVSGVRAWHILHRLSWDLDQLAMDTIIKGVTSIAPASSKRPLRQPVTIATLLTIRENLNLQDGRDAAIWACATCLFYGVARLGELTTKTLTSFDAATQVKRTNVSTQLDRNGLEVTAIFVPHTKAALDGESICFAVHLDRTDPVAALQHHFELNNPSIASGNAAEHLFTHTFKHSRVPLSRNVFLNRLKGLGHIIQQDTFTGHSFRIGGTLEYLLRGVPFETVKYMGRWASDAFKLYLRKHAQ</sequence>
<protein>
    <recommendedName>
        <fullName evidence="5">Tyr recombinase domain-containing protein</fullName>
    </recommendedName>
</protein>
<dbReference type="PANTHER" id="PTHR34605:SF3">
    <property type="entry name" value="P CELL-TYPE AGGLUTINATION PROTEIN MAP4-LIKE-RELATED"/>
    <property type="match status" value="1"/>
</dbReference>
<dbReference type="SUPFAM" id="SSF47823">
    <property type="entry name" value="lambda integrase-like, N-terminal domain"/>
    <property type="match status" value="1"/>
</dbReference>
<dbReference type="Proteomes" id="UP000308730">
    <property type="component" value="Unassembled WGS sequence"/>
</dbReference>
<evidence type="ECO:0000256" key="1">
    <source>
        <dbReference type="ARBA" id="ARBA00023125"/>
    </source>
</evidence>
<reference evidence="3 4" key="1">
    <citation type="submission" date="2019-02" db="EMBL/GenBank/DDBJ databases">
        <title>Genome sequencing of the rare red list fungi Antrodiella citrinella (Flaviporus citrinellus).</title>
        <authorList>
            <person name="Buettner E."/>
            <person name="Kellner H."/>
        </authorList>
    </citation>
    <scope>NUCLEOTIDE SEQUENCE [LARGE SCALE GENOMIC DNA]</scope>
    <source>
        <strain evidence="3 4">DSM 108506</strain>
    </source>
</reference>
<name>A0A4S4LVR2_9APHY</name>
<comment type="caution">
    <text evidence="3">The sequence shown here is derived from an EMBL/GenBank/DDBJ whole genome shotgun (WGS) entry which is preliminary data.</text>
</comment>
<dbReference type="InterPro" id="IPR052925">
    <property type="entry name" value="Phage_Integrase-like_Recomb"/>
</dbReference>
<dbReference type="GO" id="GO:0006310">
    <property type="term" value="P:DNA recombination"/>
    <property type="evidence" value="ECO:0007669"/>
    <property type="project" value="UniProtKB-KW"/>
</dbReference>
<proteinExistence type="predicted"/>
<keyword evidence="1" id="KW-0238">DNA-binding</keyword>
<evidence type="ECO:0000256" key="2">
    <source>
        <dbReference type="ARBA" id="ARBA00023172"/>
    </source>
</evidence>
<evidence type="ECO:0008006" key="5">
    <source>
        <dbReference type="Google" id="ProtNLM"/>
    </source>
</evidence>
<dbReference type="PANTHER" id="PTHR34605">
    <property type="entry name" value="PHAGE_INTEGRASE DOMAIN-CONTAINING PROTEIN"/>
    <property type="match status" value="1"/>
</dbReference>
<dbReference type="GO" id="GO:0003677">
    <property type="term" value="F:DNA binding"/>
    <property type="evidence" value="ECO:0007669"/>
    <property type="project" value="UniProtKB-KW"/>
</dbReference>
<dbReference type="AlphaFoldDB" id="A0A4S4LVR2"/>
<dbReference type="InterPro" id="IPR010998">
    <property type="entry name" value="Integrase_recombinase_N"/>
</dbReference>
<keyword evidence="4" id="KW-1185">Reference proteome</keyword>
<dbReference type="GO" id="GO:0015074">
    <property type="term" value="P:DNA integration"/>
    <property type="evidence" value="ECO:0007669"/>
    <property type="project" value="InterPro"/>
</dbReference>
<organism evidence="3 4">
    <name type="scientific">Antrodiella citrinella</name>
    <dbReference type="NCBI Taxonomy" id="2447956"/>
    <lineage>
        <taxon>Eukaryota</taxon>
        <taxon>Fungi</taxon>
        <taxon>Dikarya</taxon>
        <taxon>Basidiomycota</taxon>
        <taxon>Agaricomycotina</taxon>
        <taxon>Agaricomycetes</taxon>
        <taxon>Polyporales</taxon>
        <taxon>Steccherinaceae</taxon>
        <taxon>Antrodiella</taxon>
    </lineage>
</organism>
<dbReference type="Gene3D" id="1.10.150.130">
    <property type="match status" value="1"/>
</dbReference>
<keyword evidence="2" id="KW-0233">DNA recombination</keyword>
<dbReference type="OrthoDB" id="2794913at2759"/>
<dbReference type="EMBL" id="SGPM01000787">
    <property type="protein sequence ID" value="THH15791.1"/>
    <property type="molecule type" value="Genomic_DNA"/>
</dbReference>
<evidence type="ECO:0000313" key="4">
    <source>
        <dbReference type="Proteomes" id="UP000308730"/>
    </source>
</evidence>
<dbReference type="Gene3D" id="1.10.443.10">
    <property type="entry name" value="Intergrase catalytic core"/>
    <property type="match status" value="1"/>
</dbReference>
<gene>
    <name evidence="3" type="ORF">EUX98_g9406</name>
</gene>
<dbReference type="InterPro" id="IPR013762">
    <property type="entry name" value="Integrase-like_cat_sf"/>
</dbReference>
<feature type="non-terminal residue" evidence="3">
    <location>
        <position position="303"/>
    </location>
</feature>
<evidence type="ECO:0000313" key="3">
    <source>
        <dbReference type="EMBL" id="THH15791.1"/>
    </source>
</evidence>
<accession>A0A4S4LVR2</accession>